<sequence length="846" mass="91514">MGIPASAAEGEPPPKPEPESYADFQPGLRLLLEDVRSGRLQEEAFVNHAYAKLGYQGGVPQRYRDESVPPQQEAILAMALGRELGKLPHPVRRSVQNRLGGAADLAPVIARDPQEPQPAAGDVKAALQASAAECGTAFPSGQRCTYNTANFSLIYNLGGENDTNPYDGAGNATVGDVPGNGVPNYVDRMGRSFEVAYAKYASLGYEPRDAGEKRVAVFIGSEHAPPGTGAVQPYEVADANVIHLGSKWSAGQEADEYYLPRHELFHSMQYKYIGVSLLFNMKSLNAWMEATAEWGAHQAIKDDAAMPIAERDDYAKHLDIFFQRPDESLTAWDGWGGESRQYGAFIFAEFMEERLGTESVRKSWERIGDAYFPDGQTEIRDMMRDEYDADLAEEFRAFGVANYQMCGTGSASDFGSYWHYRDPDVSDWCSALAGTGSDSTFPVARPAHETVTLAPDTGKASGKATVKDGGVHYVDLIGSNKPSDLWNMAVRTMQDDDERLTFTVVNWETIPRRCFAEDKSARRQDTTLDTRIGGKCHVVTLMISHGGLDEDEEEGRWETQYTSRFGGVVGNSGIEVGVQPGGNLISPGSPPSAGSKTTDLGIRHKATNFEGVAARGCHCEGWGIQVTPPGGVGQWSGYAHGLKGLSPNATVTQFVTTDYQVVSVVRLTGTDYPVTVTHEFRPSSRSSLYDVKVTITSEAPPGEVPHITYRRVVDWGVEPTPFDEFITVKADHAQVEFSSDHGRGDPDPASGRTKDRKEGSFTDEGPYDGGTMLDVNVPMKPATGSPGVGVKGEFDLFYGAADSADDAREALSAVGAPVYSLAKPNEPGNPGSGRPVTFMLGYKPGS</sequence>
<organism evidence="2 3">
    <name type="scientific">Streptomyces cinnabarinus</name>
    <dbReference type="NCBI Taxonomy" id="67287"/>
    <lineage>
        <taxon>Bacteria</taxon>
        <taxon>Bacillati</taxon>
        <taxon>Actinomycetota</taxon>
        <taxon>Actinomycetes</taxon>
        <taxon>Kitasatosporales</taxon>
        <taxon>Streptomycetaceae</taxon>
        <taxon>Streptomyces</taxon>
    </lineage>
</organism>
<evidence type="ECO:0000313" key="3">
    <source>
        <dbReference type="Proteomes" id="UP001164439"/>
    </source>
</evidence>
<accession>A0ABY7KPE5</accession>
<protein>
    <submittedName>
        <fullName evidence="2">Uncharacterized protein</fullName>
    </submittedName>
</protein>
<proteinExistence type="predicted"/>
<dbReference type="Proteomes" id="UP001164439">
    <property type="component" value="Chromosome"/>
</dbReference>
<feature type="compositionally biased region" description="Low complexity" evidence="1">
    <location>
        <begin position="1"/>
        <end position="10"/>
    </location>
</feature>
<gene>
    <name evidence="2" type="ORF">STRCI_008020</name>
</gene>
<feature type="region of interest" description="Disordered" evidence="1">
    <location>
        <begin position="824"/>
        <end position="846"/>
    </location>
</feature>
<evidence type="ECO:0000256" key="1">
    <source>
        <dbReference type="SAM" id="MobiDB-lite"/>
    </source>
</evidence>
<keyword evidence="3" id="KW-1185">Reference proteome</keyword>
<dbReference type="EMBL" id="CP114413">
    <property type="protein sequence ID" value="WAZ26443.1"/>
    <property type="molecule type" value="Genomic_DNA"/>
</dbReference>
<feature type="region of interest" description="Disordered" evidence="1">
    <location>
        <begin position="736"/>
        <end position="773"/>
    </location>
</feature>
<reference evidence="2" key="1">
    <citation type="submission" date="2022-12" db="EMBL/GenBank/DDBJ databases">
        <authorList>
            <person name="Ruckert C."/>
            <person name="Busche T."/>
            <person name="Kalinowski J."/>
            <person name="Wittmann C."/>
        </authorList>
    </citation>
    <scope>NUCLEOTIDE SEQUENCE</scope>
    <source>
        <strain evidence="2">DSM 40467</strain>
    </source>
</reference>
<feature type="region of interest" description="Disordered" evidence="1">
    <location>
        <begin position="1"/>
        <end position="22"/>
    </location>
</feature>
<feature type="compositionally biased region" description="Basic and acidic residues" evidence="1">
    <location>
        <begin position="736"/>
        <end position="760"/>
    </location>
</feature>
<name>A0ABY7KPE5_9ACTN</name>
<evidence type="ECO:0000313" key="2">
    <source>
        <dbReference type="EMBL" id="WAZ26443.1"/>
    </source>
</evidence>
<dbReference type="RefSeq" id="WP_269663927.1">
    <property type="nucleotide sequence ID" value="NZ_CP114413.1"/>
</dbReference>